<dbReference type="PANTHER" id="PTHR43591:SF105">
    <property type="entry name" value="METHYLTRANSFERASE DOMAIN-CONTAINING PROTEIN-RELATED"/>
    <property type="match status" value="1"/>
</dbReference>
<feature type="compositionally biased region" description="Basic and acidic residues" evidence="1">
    <location>
        <begin position="9"/>
        <end position="27"/>
    </location>
</feature>
<dbReference type="Gene3D" id="3.40.50.150">
    <property type="entry name" value="Vaccinia Virus protein VP39"/>
    <property type="match status" value="1"/>
</dbReference>
<dbReference type="SUPFAM" id="SSF53335">
    <property type="entry name" value="S-adenosyl-L-methionine-dependent methyltransferases"/>
    <property type="match status" value="1"/>
</dbReference>
<protein>
    <submittedName>
        <fullName evidence="2">S-adenosyl-L-methionine-dependent methyltransferase</fullName>
    </submittedName>
</protein>
<name>M3DA43_SPHMS</name>
<keyword evidence="3" id="KW-1185">Reference proteome</keyword>
<evidence type="ECO:0000313" key="2">
    <source>
        <dbReference type="EMBL" id="EMF14749.1"/>
    </source>
</evidence>
<dbReference type="eggNOG" id="KOG1269">
    <property type="taxonomic scope" value="Eukaryota"/>
</dbReference>
<sequence>MPLSDQIPIDDHYSTYSGERGHGEESRSYTSGRTLATTTTMYRHENGRTYHAYRDGEYWQPNDEKQNNHEAIVHHLCILTLRDQLFLAPVTNPTRILDIGTGTGIWATDIADRFPSAEVIGTDLSPVQPGMQPDNCHFEIDDCMAEWVYPESHFDFIHIRGLFGSISDWPTLYQQCYSHLQPGGWIEQVEWSIQNRSADGSLRPNSTLAKWSMYGIECGRRLKKTFKIAEEMAGMISSAGFVDVVEKRFKWPIGPWSSDPRLKEIGRWNLLNWEEGMEGWVIAPYTRVLGWSAADVQEWLAEIRKALRDRKKHVYHEVRLVYARKPFDHEMRKPEEATSHEPSNNGSCSVEHREEAQQPVAQTNPDEKETQLPLPETSGEEVQTPLVETSQLEEAPIPLDQASREEAPTPLARENPICNNSERGTSDEKQVPDSAAAAAAAAATSDKVVVVVDEASIRQSLESVDIREE</sequence>
<dbReference type="OMA" id="VHHLWLL"/>
<keyword evidence="2" id="KW-0489">Methyltransferase</keyword>
<dbReference type="AlphaFoldDB" id="M3DA43"/>
<dbReference type="STRING" id="692275.M3DA43"/>
<dbReference type="CDD" id="cd02440">
    <property type="entry name" value="AdoMet_MTases"/>
    <property type="match status" value="1"/>
</dbReference>
<dbReference type="PANTHER" id="PTHR43591">
    <property type="entry name" value="METHYLTRANSFERASE"/>
    <property type="match status" value="1"/>
</dbReference>
<keyword evidence="2" id="KW-0808">Transferase</keyword>
<dbReference type="Pfam" id="PF13489">
    <property type="entry name" value="Methyltransf_23"/>
    <property type="match status" value="1"/>
</dbReference>
<dbReference type="GO" id="GO:0008168">
    <property type="term" value="F:methyltransferase activity"/>
    <property type="evidence" value="ECO:0007669"/>
    <property type="project" value="UniProtKB-KW"/>
</dbReference>
<feature type="region of interest" description="Disordered" evidence="1">
    <location>
        <begin position="1"/>
        <end position="32"/>
    </location>
</feature>
<dbReference type="GeneID" id="27902019"/>
<organism evidence="2 3">
    <name type="scientific">Sphaerulina musiva (strain SO2202)</name>
    <name type="common">Poplar stem canker fungus</name>
    <name type="synonym">Septoria musiva</name>
    <dbReference type="NCBI Taxonomy" id="692275"/>
    <lineage>
        <taxon>Eukaryota</taxon>
        <taxon>Fungi</taxon>
        <taxon>Dikarya</taxon>
        <taxon>Ascomycota</taxon>
        <taxon>Pezizomycotina</taxon>
        <taxon>Dothideomycetes</taxon>
        <taxon>Dothideomycetidae</taxon>
        <taxon>Mycosphaerellales</taxon>
        <taxon>Mycosphaerellaceae</taxon>
        <taxon>Sphaerulina</taxon>
    </lineage>
</organism>
<reference evidence="2 3" key="1">
    <citation type="journal article" date="2012" name="PLoS Pathog.">
        <title>Diverse lifestyles and strategies of plant pathogenesis encoded in the genomes of eighteen Dothideomycetes fungi.</title>
        <authorList>
            <person name="Ohm R.A."/>
            <person name="Feau N."/>
            <person name="Henrissat B."/>
            <person name="Schoch C.L."/>
            <person name="Horwitz B.A."/>
            <person name="Barry K.W."/>
            <person name="Condon B.J."/>
            <person name="Copeland A.C."/>
            <person name="Dhillon B."/>
            <person name="Glaser F."/>
            <person name="Hesse C.N."/>
            <person name="Kosti I."/>
            <person name="LaButti K."/>
            <person name="Lindquist E.A."/>
            <person name="Lucas S."/>
            <person name="Salamov A.A."/>
            <person name="Bradshaw R.E."/>
            <person name="Ciuffetti L."/>
            <person name="Hamelin R.C."/>
            <person name="Kema G.H.J."/>
            <person name="Lawrence C."/>
            <person name="Scott J.A."/>
            <person name="Spatafora J.W."/>
            <person name="Turgeon B.G."/>
            <person name="de Wit P.J.G.M."/>
            <person name="Zhong S."/>
            <person name="Goodwin S.B."/>
            <person name="Grigoriev I.V."/>
        </authorList>
    </citation>
    <scope>NUCLEOTIDE SEQUENCE [LARGE SCALE GENOMIC DNA]</scope>
    <source>
        <strain evidence="2 3">SO2202</strain>
    </source>
</reference>
<proteinExistence type="predicted"/>
<dbReference type="InterPro" id="IPR029063">
    <property type="entry name" value="SAM-dependent_MTases_sf"/>
</dbReference>
<dbReference type="OrthoDB" id="2013972at2759"/>
<evidence type="ECO:0000313" key="3">
    <source>
        <dbReference type="Proteomes" id="UP000016931"/>
    </source>
</evidence>
<accession>M3DA43</accession>
<evidence type="ECO:0000256" key="1">
    <source>
        <dbReference type="SAM" id="MobiDB-lite"/>
    </source>
</evidence>
<gene>
    <name evidence="2" type="ORF">SEPMUDRAFT_148375</name>
</gene>
<dbReference type="Proteomes" id="UP000016931">
    <property type="component" value="Unassembled WGS sequence"/>
</dbReference>
<dbReference type="RefSeq" id="XP_016762870.1">
    <property type="nucleotide sequence ID" value="XM_016904882.1"/>
</dbReference>
<feature type="region of interest" description="Disordered" evidence="1">
    <location>
        <begin position="331"/>
        <end position="434"/>
    </location>
</feature>
<dbReference type="HOGENOM" id="CLU_010595_1_0_1"/>
<dbReference type="GO" id="GO:0032259">
    <property type="term" value="P:methylation"/>
    <property type="evidence" value="ECO:0007669"/>
    <property type="project" value="UniProtKB-KW"/>
</dbReference>
<dbReference type="EMBL" id="KB456262">
    <property type="protein sequence ID" value="EMF14749.1"/>
    <property type="molecule type" value="Genomic_DNA"/>
</dbReference>